<keyword evidence="2" id="KW-1185">Reference proteome</keyword>
<reference evidence="1 2" key="1">
    <citation type="journal article" date="2022" name="Plant J.">
        <title>Chromosome-level genome of Camellia lanceoleosa provides a valuable resource for understanding genome evolution and self-incompatibility.</title>
        <authorList>
            <person name="Gong W."/>
            <person name="Xiao S."/>
            <person name="Wang L."/>
            <person name="Liao Z."/>
            <person name="Chang Y."/>
            <person name="Mo W."/>
            <person name="Hu G."/>
            <person name="Li W."/>
            <person name="Zhao G."/>
            <person name="Zhu H."/>
            <person name="Hu X."/>
            <person name="Ji K."/>
            <person name="Xiang X."/>
            <person name="Song Q."/>
            <person name="Yuan D."/>
            <person name="Jin S."/>
            <person name="Zhang L."/>
        </authorList>
    </citation>
    <scope>NUCLEOTIDE SEQUENCE [LARGE SCALE GENOMIC DNA]</scope>
    <source>
        <strain evidence="1">SQ_2022a</strain>
    </source>
</reference>
<accession>A0ACC0GJS4</accession>
<evidence type="ECO:0000313" key="2">
    <source>
        <dbReference type="Proteomes" id="UP001060215"/>
    </source>
</evidence>
<evidence type="ECO:0000313" key="1">
    <source>
        <dbReference type="EMBL" id="KAI8001325.1"/>
    </source>
</evidence>
<name>A0ACC0GJS4_9ERIC</name>
<comment type="caution">
    <text evidence="1">The sequence shown here is derived from an EMBL/GenBank/DDBJ whole genome shotgun (WGS) entry which is preliminary data.</text>
</comment>
<dbReference type="Proteomes" id="UP001060215">
    <property type="component" value="Chromosome 8"/>
</dbReference>
<dbReference type="EMBL" id="CM045765">
    <property type="protein sequence ID" value="KAI8001325.1"/>
    <property type="molecule type" value="Genomic_DNA"/>
</dbReference>
<sequence length="166" mass="17689">MPPTTLFHVGVVSVCADSMLVRWHPPVLHPALGQELVMNHRCAKFKTKPLEHLDLMERVFAGAATTGKHVWTPTEIHDADGTSDSAATLNSGMGPLNGGTPPRDVPDCVGDNVVDCSLFDNAPPYSTVDGSANTKCCKRVAPGTVASSMDNLVEAVSKQNRKLKIT</sequence>
<gene>
    <name evidence="1" type="ORF">LOK49_LG09G02062</name>
</gene>
<protein>
    <submittedName>
        <fullName evidence="1">Uncharacterized protein</fullName>
    </submittedName>
</protein>
<organism evidence="1 2">
    <name type="scientific">Camellia lanceoleosa</name>
    <dbReference type="NCBI Taxonomy" id="1840588"/>
    <lineage>
        <taxon>Eukaryota</taxon>
        <taxon>Viridiplantae</taxon>
        <taxon>Streptophyta</taxon>
        <taxon>Embryophyta</taxon>
        <taxon>Tracheophyta</taxon>
        <taxon>Spermatophyta</taxon>
        <taxon>Magnoliopsida</taxon>
        <taxon>eudicotyledons</taxon>
        <taxon>Gunneridae</taxon>
        <taxon>Pentapetalae</taxon>
        <taxon>asterids</taxon>
        <taxon>Ericales</taxon>
        <taxon>Theaceae</taxon>
        <taxon>Camellia</taxon>
    </lineage>
</organism>
<proteinExistence type="predicted"/>